<dbReference type="InterPro" id="IPR007110">
    <property type="entry name" value="Ig-like_dom"/>
</dbReference>
<dbReference type="GO" id="GO:0019814">
    <property type="term" value="C:immunoglobulin complex"/>
    <property type="evidence" value="ECO:0007669"/>
    <property type="project" value="UniProtKB-KW"/>
</dbReference>
<evidence type="ECO:0000313" key="13">
    <source>
        <dbReference type="Ensembl" id="ENSMNEP00000012758.1"/>
    </source>
</evidence>
<dbReference type="AlphaFoldDB" id="A0A2K6BN17"/>
<dbReference type="FunFam" id="2.60.40.10:FF:001259">
    <property type="entry name" value="Immunoglobulin heavy variable 13-2"/>
    <property type="match status" value="1"/>
</dbReference>
<dbReference type="STRING" id="9545.ENSMNEP00000012758"/>
<feature type="domain" description="Ig-like" evidence="12">
    <location>
        <begin position="31"/>
        <end position="117"/>
    </location>
</feature>
<dbReference type="SUPFAM" id="SSF48726">
    <property type="entry name" value="Immunoglobulin"/>
    <property type="match status" value="1"/>
</dbReference>
<dbReference type="Gene3D" id="2.60.40.10">
    <property type="entry name" value="Immunoglobulins"/>
    <property type="match status" value="1"/>
</dbReference>
<evidence type="ECO:0000259" key="12">
    <source>
        <dbReference type="PROSITE" id="PS50835"/>
    </source>
</evidence>
<dbReference type="PANTHER" id="PTHR23266">
    <property type="entry name" value="IMMUNOGLOBULIN HEAVY CHAIN"/>
    <property type="match status" value="1"/>
</dbReference>
<evidence type="ECO:0000256" key="11">
    <source>
        <dbReference type="SAM" id="SignalP"/>
    </source>
</evidence>
<dbReference type="InterPro" id="IPR036179">
    <property type="entry name" value="Ig-like_dom_sf"/>
</dbReference>
<dbReference type="GO" id="GO:0005576">
    <property type="term" value="C:extracellular region"/>
    <property type="evidence" value="ECO:0007669"/>
    <property type="project" value="UniProtKB-SubCell"/>
</dbReference>
<evidence type="ECO:0000313" key="14">
    <source>
        <dbReference type="Proteomes" id="UP000233120"/>
    </source>
</evidence>
<protein>
    <recommendedName>
        <fullName evidence="12">Ig-like domain-containing protein</fullName>
    </recommendedName>
</protein>
<evidence type="ECO:0000256" key="5">
    <source>
        <dbReference type="ARBA" id="ARBA00022859"/>
    </source>
</evidence>
<dbReference type="GO" id="GO:0005886">
    <property type="term" value="C:plasma membrane"/>
    <property type="evidence" value="ECO:0007669"/>
    <property type="project" value="UniProtKB-SubCell"/>
</dbReference>
<evidence type="ECO:0000256" key="4">
    <source>
        <dbReference type="ARBA" id="ARBA00022525"/>
    </source>
</evidence>
<dbReference type="GeneTree" id="ENSGT01050000244871"/>
<reference evidence="13" key="1">
    <citation type="submission" date="2025-08" db="UniProtKB">
        <authorList>
            <consortium name="Ensembl"/>
        </authorList>
    </citation>
    <scope>IDENTIFICATION</scope>
</reference>
<dbReference type="Bgee" id="ENSMNEG00000030667">
    <property type="expression patterns" value="Expressed in bone marrow and 4 other cell types or tissues"/>
</dbReference>
<comment type="subcellular location">
    <subcellularLocation>
        <location evidence="1">Cell membrane</location>
    </subcellularLocation>
    <subcellularLocation>
        <location evidence="2">Secreted</location>
    </subcellularLocation>
</comment>
<dbReference type="Ensembl" id="ENSMNET00000036956.1">
    <property type="protein sequence ID" value="ENSMNEP00000012758.1"/>
    <property type="gene ID" value="ENSMNEG00000030667.1"/>
</dbReference>
<keyword evidence="11" id="KW-0732">Signal</keyword>
<dbReference type="OMA" id="GDQCEPR"/>
<dbReference type="InterPro" id="IPR050199">
    <property type="entry name" value="IgHV"/>
</dbReference>
<keyword evidence="8" id="KW-0393">Immunoglobulin domain</keyword>
<evidence type="ECO:0000256" key="9">
    <source>
        <dbReference type="ARBA" id="ARBA00038737"/>
    </source>
</evidence>
<keyword evidence="7" id="KW-0472">Membrane</keyword>
<keyword evidence="5" id="KW-0391">Immunity</keyword>
<evidence type="ECO:0000256" key="8">
    <source>
        <dbReference type="ARBA" id="ARBA00023319"/>
    </source>
</evidence>
<feature type="chain" id="PRO_5014381769" description="Ig-like domain-containing protein" evidence="11">
    <location>
        <begin position="20"/>
        <end position="171"/>
    </location>
</feature>
<keyword evidence="3" id="KW-1003">Cell membrane</keyword>
<sequence>MEFGLSWVFLVAILKGVKCEAQLMETGGGLVQPGGSLRLSCAASGFTFSSYGMSWVHQTPGKGLEWVGLIRNKADGETTDYAASVKGRFTISRDDSKSITYLQMNNLKTEDTAMNYCARNTVRGDQCEPRHKPLCRGARGHQGALGTHCGQDQSQEQVQGEVSFLLSWKKS</sequence>
<keyword evidence="4" id="KW-0964">Secreted</keyword>
<feature type="signal peptide" evidence="11">
    <location>
        <begin position="1"/>
        <end position="19"/>
    </location>
</feature>
<dbReference type="Proteomes" id="UP000233120">
    <property type="component" value="Unassembled WGS sequence"/>
</dbReference>
<dbReference type="InterPro" id="IPR013783">
    <property type="entry name" value="Ig-like_fold"/>
</dbReference>
<proteinExistence type="predicted"/>
<evidence type="ECO:0000256" key="1">
    <source>
        <dbReference type="ARBA" id="ARBA00004236"/>
    </source>
</evidence>
<organism evidence="13 14">
    <name type="scientific">Macaca nemestrina</name>
    <name type="common">Pig-tailed macaque</name>
    <dbReference type="NCBI Taxonomy" id="9545"/>
    <lineage>
        <taxon>Eukaryota</taxon>
        <taxon>Metazoa</taxon>
        <taxon>Chordata</taxon>
        <taxon>Craniata</taxon>
        <taxon>Vertebrata</taxon>
        <taxon>Euteleostomi</taxon>
        <taxon>Mammalia</taxon>
        <taxon>Eutheria</taxon>
        <taxon>Euarchontoglires</taxon>
        <taxon>Primates</taxon>
        <taxon>Haplorrhini</taxon>
        <taxon>Catarrhini</taxon>
        <taxon>Cercopithecidae</taxon>
        <taxon>Cercopithecinae</taxon>
        <taxon>Macaca</taxon>
    </lineage>
</organism>
<evidence type="ECO:0000256" key="2">
    <source>
        <dbReference type="ARBA" id="ARBA00004613"/>
    </source>
</evidence>
<dbReference type="SMART" id="SM00406">
    <property type="entry name" value="IGv"/>
    <property type="match status" value="1"/>
</dbReference>
<name>A0A2K6BN17_MACNE</name>
<dbReference type="GO" id="GO:0002250">
    <property type="term" value="P:adaptive immune response"/>
    <property type="evidence" value="ECO:0007669"/>
    <property type="project" value="UniProtKB-KW"/>
</dbReference>
<evidence type="ECO:0000256" key="10">
    <source>
        <dbReference type="ARBA" id="ARBA00043265"/>
    </source>
</evidence>
<dbReference type="InterPro" id="IPR013106">
    <property type="entry name" value="Ig_V-set"/>
</dbReference>
<accession>A0A2K6BN17</accession>
<evidence type="ECO:0000256" key="6">
    <source>
        <dbReference type="ARBA" id="ARBA00023130"/>
    </source>
</evidence>
<evidence type="ECO:0000256" key="3">
    <source>
        <dbReference type="ARBA" id="ARBA00022475"/>
    </source>
</evidence>
<evidence type="ECO:0000256" key="7">
    <source>
        <dbReference type="ARBA" id="ARBA00023136"/>
    </source>
</evidence>
<comment type="subunit">
    <text evidence="9">Immunoglobulins are composed of two identical heavy chains and two identical light chains; disulfide-linked.</text>
</comment>
<keyword evidence="6" id="KW-1064">Adaptive immunity</keyword>
<reference evidence="13" key="2">
    <citation type="submission" date="2025-09" db="UniProtKB">
        <authorList>
            <consortium name="Ensembl"/>
        </authorList>
    </citation>
    <scope>IDENTIFICATION</scope>
</reference>
<keyword evidence="14" id="KW-1185">Reference proteome</keyword>
<dbReference type="PROSITE" id="PS50835">
    <property type="entry name" value="IG_LIKE"/>
    <property type="match status" value="1"/>
</dbReference>
<keyword evidence="10" id="KW-1280">Immunoglobulin</keyword>
<dbReference type="Pfam" id="PF07686">
    <property type="entry name" value="V-set"/>
    <property type="match status" value="1"/>
</dbReference>